<evidence type="ECO:0000256" key="3">
    <source>
        <dbReference type="ARBA" id="ARBA00022833"/>
    </source>
</evidence>
<reference evidence="6" key="3">
    <citation type="submission" date="2025-08" db="UniProtKB">
        <authorList>
            <consortium name="Ensembl"/>
        </authorList>
    </citation>
    <scope>IDENTIFICATION</scope>
    <source>
        <strain evidence="6">JP 163 A</strain>
    </source>
</reference>
<keyword evidence="7" id="KW-1185">Reference proteome</keyword>
<sequence>QNVNRNFYEFHSAVASSKKKLDLVAAPTERLTEDEWIQVTTRSILQEESAKLCAIHTEEFCLQAQGFLSCSHVFHRNCMQAFEWYSGRKCCPVCRREHYETSYWRGYIACKKYKNIQKIKFPKDKKMTRQFLHLCIIKPQVFPGRRGEKHLHIRPASVFLSAYSNAQLSIFAQLQRSDPESTH</sequence>
<dbReference type="InterPro" id="IPR001841">
    <property type="entry name" value="Znf_RING"/>
</dbReference>
<evidence type="ECO:0000256" key="1">
    <source>
        <dbReference type="ARBA" id="ARBA00022723"/>
    </source>
</evidence>
<dbReference type="SUPFAM" id="SSF57850">
    <property type="entry name" value="RING/U-box"/>
    <property type="match status" value="1"/>
</dbReference>
<keyword evidence="2 4" id="KW-0863">Zinc-finger</keyword>
<dbReference type="PANTHER" id="PTHR14991:SF0">
    <property type="entry name" value="RING FINGER PROTEIN 32"/>
    <property type="match status" value="1"/>
</dbReference>
<dbReference type="GeneTree" id="ENSGT00390000003759"/>
<keyword evidence="3" id="KW-0862">Zinc</keyword>
<evidence type="ECO:0000313" key="7">
    <source>
        <dbReference type="Proteomes" id="UP000002852"/>
    </source>
</evidence>
<organism evidence="6 7">
    <name type="scientific">Xiphophorus maculatus</name>
    <name type="common">Southern platyfish</name>
    <name type="synonym">Platypoecilus maculatus</name>
    <dbReference type="NCBI Taxonomy" id="8083"/>
    <lineage>
        <taxon>Eukaryota</taxon>
        <taxon>Metazoa</taxon>
        <taxon>Chordata</taxon>
        <taxon>Craniata</taxon>
        <taxon>Vertebrata</taxon>
        <taxon>Euteleostomi</taxon>
        <taxon>Actinopterygii</taxon>
        <taxon>Neopterygii</taxon>
        <taxon>Teleostei</taxon>
        <taxon>Neoteleostei</taxon>
        <taxon>Acanthomorphata</taxon>
        <taxon>Ovalentaria</taxon>
        <taxon>Atherinomorphae</taxon>
        <taxon>Cyprinodontiformes</taxon>
        <taxon>Poeciliidae</taxon>
        <taxon>Poeciliinae</taxon>
        <taxon>Xiphophorus</taxon>
    </lineage>
</organism>
<evidence type="ECO:0000313" key="6">
    <source>
        <dbReference type="Ensembl" id="ENSXMAP00000036325.1"/>
    </source>
</evidence>
<dbReference type="InParanoid" id="A0A3B5R0W3"/>
<protein>
    <recommendedName>
        <fullName evidence="5">RING-type domain-containing protein</fullName>
    </recommendedName>
</protein>
<accession>A0A3B5R0W3</accession>
<dbReference type="STRING" id="8083.ENSXMAP00000036325"/>
<name>A0A3B5R0W3_XIPMA</name>
<dbReference type="PANTHER" id="PTHR14991">
    <property type="entry name" value="RING FINGER PROTEIN 32"/>
    <property type="match status" value="1"/>
</dbReference>
<dbReference type="Gene3D" id="3.30.40.10">
    <property type="entry name" value="Zinc/RING finger domain, C3HC4 (zinc finger)"/>
    <property type="match status" value="1"/>
</dbReference>
<evidence type="ECO:0000256" key="2">
    <source>
        <dbReference type="ARBA" id="ARBA00022771"/>
    </source>
</evidence>
<reference evidence="6" key="4">
    <citation type="submission" date="2025-09" db="UniProtKB">
        <authorList>
            <consortium name="Ensembl"/>
        </authorList>
    </citation>
    <scope>IDENTIFICATION</scope>
    <source>
        <strain evidence="6">JP 163 A</strain>
    </source>
</reference>
<dbReference type="PROSITE" id="PS50089">
    <property type="entry name" value="ZF_RING_2"/>
    <property type="match status" value="1"/>
</dbReference>
<keyword evidence="1" id="KW-0479">Metal-binding</keyword>
<dbReference type="Proteomes" id="UP000002852">
    <property type="component" value="Unassembled WGS sequence"/>
</dbReference>
<dbReference type="GO" id="GO:0008270">
    <property type="term" value="F:zinc ion binding"/>
    <property type="evidence" value="ECO:0007669"/>
    <property type="project" value="UniProtKB-KW"/>
</dbReference>
<evidence type="ECO:0000256" key="4">
    <source>
        <dbReference type="PROSITE-ProRule" id="PRU00175"/>
    </source>
</evidence>
<proteinExistence type="predicted"/>
<dbReference type="InterPro" id="IPR042862">
    <property type="entry name" value="RNF32"/>
</dbReference>
<reference evidence="7" key="2">
    <citation type="journal article" date="2013" name="Nat. Genet.">
        <title>The genome of the platyfish, Xiphophorus maculatus, provides insights into evolutionary adaptation and several complex traits.</title>
        <authorList>
            <person name="Schartl M."/>
            <person name="Walter R.B."/>
            <person name="Shen Y."/>
            <person name="Garcia T."/>
            <person name="Catchen J."/>
            <person name="Amores A."/>
            <person name="Braasch I."/>
            <person name="Chalopin D."/>
            <person name="Volff J.N."/>
            <person name="Lesch K.P."/>
            <person name="Bisazza A."/>
            <person name="Minx P."/>
            <person name="Hillier L."/>
            <person name="Wilson R.K."/>
            <person name="Fuerstenberg S."/>
            <person name="Boore J."/>
            <person name="Searle S."/>
            <person name="Postlethwait J.H."/>
            <person name="Warren W.C."/>
        </authorList>
    </citation>
    <scope>NUCLEOTIDE SEQUENCE [LARGE SCALE GENOMIC DNA]</scope>
    <source>
        <strain evidence="7">JP 163 A</strain>
    </source>
</reference>
<dbReference type="AlphaFoldDB" id="A0A3B5R0W3"/>
<evidence type="ECO:0000259" key="5">
    <source>
        <dbReference type="PROSITE" id="PS50089"/>
    </source>
</evidence>
<dbReference type="InterPro" id="IPR013083">
    <property type="entry name" value="Znf_RING/FYVE/PHD"/>
</dbReference>
<feature type="domain" description="RING-type" evidence="5">
    <location>
        <begin position="53"/>
        <end position="95"/>
    </location>
</feature>
<dbReference type="Ensembl" id="ENSXMAT00000033391.1">
    <property type="protein sequence ID" value="ENSXMAP00000036325.1"/>
    <property type="gene ID" value="ENSXMAG00000028484.1"/>
</dbReference>
<reference evidence="7" key="1">
    <citation type="submission" date="2012-01" db="EMBL/GenBank/DDBJ databases">
        <authorList>
            <person name="Walter R."/>
            <person name="Schartl M."/>
            <person name="Warren W."/>
        </authorList>
    </citation>
    <scope>NUCLEOTIDE SEQUENCE [LARGE SCALE GENOMIC DNA]</scope>
    <source>
        <strain evidence="7">JP 163 A</strain>
    </source>
</reference>